<accession>A0A811VHZ2</accession>
<dbReference type="EMBL" id="CAJHJT010000056">
    <property type="protein sequence ID" value="CAD7014910.1"/>
    <property type="molecule type" value="Genomic_DNA"/>
</dbReference>
<keyword evidence="2" id="KW-1185">Reference proteome</keyword>
<proteinExistence type="predicted"/>
<evidence type="ECO:0000313" key="1">
    <source>
        <dbReference type="EMBL" id="CAD7014910.1"/>
    </source>
</evidence>
<comment type="caution">
    <text evidence="1">The sequence shown here is derived from an EMBL/GenBank/DDBJ whole genome shotgun (WGS) entry which is preliminary data.</text>
</comment>
<reference evidence="1" key="1">
    <citation type="submission" date="2020-11" db="EMBL/GenBank/DDBJ databases">
        <authorList>
            <person name="Whitehead M."/>
        </authorList>
    </citation>
    <scope>NUCLEOTIDE SEQUENCE</scope>
    <source>
        <strain evidence="1">EGII</strain>
    </source>
</reference>
<name>A0A811VHZ2_CERCA</name>
<dbReference type="Proteomes" id="UP000606786">
    <property type="component" value="Unassembled WGS sequence"/>
</dbReference>
<gene>
    <name evidence="1" type="ORF">CCAP1982_LOCUS22874</name>
</gene>
<organism evidence="1 2">
    <name type="scientific">Ceratitis capitata</name>
    <name type="common">Mediterranean fruit fly</name>
    <name type="synonym">Tephritis capitata</name>
    <dbReference type="NCBI Taxonomy" id="7213"/>
    <lineage>
        <taxon>Eukaryota</taxon>
        <taxon>Metazoa</taxon>
        <taxon>Ecdysozoa</taxon>
        <taxon>Arthropoda</taxon>
        <taxon>Hexapoda</taxon>
        <taxon>Insecta</taxon>
        <taxon>Pterygota</taxon>
        <taxon>Neoptera</taxon>
        <taxon>Endopterygota</taxon>
        <taxon>Diptera</taxon>
        <taxon>Brachycera</taxon>
        <taxon>Muscomorpha</taxon>
        <taxon>Tephritoidea</taxon>
        <taxon>Tephritidae</taxon>
        <taxon>Ceratitis</taxon>
        <taxon>Ceratitis</taxon>
    </lineage>
</organism>
<protein>
    <submittedName>
        <fullName evidence="1">(Mediterranean fruit fly) hypothetical protein</fullName>
    </submittedName>
</protein>
<dbReference type="AlphaFoldDB" id="A0A811VHZ2"/>
<feature type="non-terminal residue" evidence="1">
    <location>
        <position position="1"/>
    </location>
</feature>
<evidence type="ECO:0000313" key="2">
    <source>
        <dbReference type="Proteomes" id="UP000606786"/>
    </source>
</evidence>
<sequence length="105" mass="11548">SSVAICPVLNHNADKVVKRNTVAGVLLRSMRIATEMVYVMNWWLYEIEEVAPTYGNNVLNENSTFRRKTLTTWSKYSSEASEYVKGAALASIKGSKSGGGGVFKV</sequence>